<sequence length="674" mass="77127">MGPIEQFVCKKQLAKISGVLTKLFFKVRKERKRELVEINNTFEDPEHLAKYYVEPRCQNINPADENEEDAITTARQNAFEVINAFFNRGFHTKNGANQMFILADAGMGKTSLLLMIKLMHLTSFMPKKWNCVLLKLGKSTIDDIKKIRSPSHTLLLLDSLDEDPNAHGENSESRITELLDATSNFYRVIITSRTQFFPKTQEAAFSDVGKIGIAEYQCPLFYLSLFNEHQVQQYLRNRYGNFFQKRAYSIPCKKEYEARTAILKMGTLQFRPFLLAHVDDIIGVIKNNASEYDIYLSLVQTWLEREAIKLRLKGIKVGVKDLMQVCIWIAEHLTINDETTISLNTIDSFCDTQGAIELLNSSKKEIIRGISKLDISTNSLLNKNSKGCYRFSHLTFREFLCIYGLIENKIKTKKTALDATEKMIQLLLSSGRKVPKGALKFNTKALYYLESYGSGDVIVDEEGTYFLKCSFGDGKLRRERPILNFNSIYASLTLHLKECEVNSVEVYGKSNIENLIVESSKVSNSKFKSNFESGKNNLLSVKRCVIKDSELDMNVGFLRKSKIYNTAIQGWVINQVNDLELDLEIYPDKVKIALSNDTKRQESSRGKVEDKMKIVIGRLDHNFVNKQRYLKTFELDPFSSLDLISENGLPSEVQLQSAGKIQRFHFSSYPYLIT</sequence>
<evidence type="ECO:0000313" key="1">
    <source>
        <dbReference type="EMBL" id="RZM77115.1"/>
    </source>
</evidence>
<dbReference type="EMBL" id="PPUZ01000046">
    <property type="protein sequence ID" value="RZM77115.1"/>
    <property type="molecule type" value="Genomic_DNA"/>
</dbReference>
<proteinExistence type="predicted"/>
<dbReference type="RefSeq" id="WP_130245848.1">
    <property type="nucleotide sequence ID" value="NZ_PPUZ01000046.1"/>
</dbReference>
<accession>A0A4Q7E5J2</accession>
<protein>
    <submittedName>
        <fullName evidence="1">Effector protein PipB</fullName>
    </submittedName>
</protein>
<organism evidence="1 2">
    <name type="scientific">Pseudoalteromonas rubra</name>
    <dbReference type="NCBI Taxonomy" id="43658"/>
    <lineage>
        <taxon>Bacteria</taxon>
        <taxon>Pseudomonadati</taxon>
        <taxon>Pseudomonadota</taxon>
        <taxon>Gammaproteobacteria</taxon>
        <taxon>Alteromonadales</taxon>
        <taxon>Pseudoalteromonadaceae</taxon>
        <taxon>Pseudoalteromonas</taxon>
    </lineage>
</organism>
<name>A0A4Q7E5J2_9GAMM</name>
<comment type="caution">
    <text evidence="1">The sequence shown here is derived from an EMBL/GenBank/DDBJ whole genome shotgun (WGS) entry which is preliminary data.</text>
</comment>
<dbReference type="AlphaFoldDB" id="A0A4Q7E5J2"/>
<reference evidence="1 2" key="1">
    <citation type="submission" date="2018-01" db="EMBL/GenBank/DDBJ databases">
        <title>Co-occurrence of chitin degradation, pigmentation and bioactivity in marine Pseudoalteromonas.</title>
        <authorList>
            <person name="Paulsen S."/>
            <person name="Gram L."/>
            <person name="Machado H."/>
        </authorList>
    </citation>
    <scope>NUCLEOTIDE SEQUENCE [LARGE SCALE GENOMIC DNA]</scope>
    <source>
        <strain evidence="1 2">S1946</strain>
    </source>
</reference>
<dbReference type="Proteomes" id="UP000292345">
    <property type="component" value="Unassembled WGS sequence"/>
</dbReference>
<gene>
    <name evidence="1" type="ORF">C3B51_17185</name>
</gene>
<evidence type="ECO:0000313" key="2">
    <source>
        <dbReference type="Proteomes" id="UP000292345"/>
    </source>
</evidence>